<dbReference type="GeneID" id="20813654"/>
<dbReference type="InterPro" id="IPR056671">
    <property type="entry name" value="DUF7769"/>
</dbReference>
<dbReference type="InterPro" id="IPR036397">
    <property type="entry name" value="RNaseH_sf"/>
</dbReference>
<dbReference type="PANTHER" id="PTHR47169">
    <property type="entry name" value="OS01G0541250 PROTEIN"/>
    <property type="match status" value="1"/>
</dbReference>
<sequence length="308" mass="34573">MATEHTKPKTNLSNDQRSALYHTLLKRSTNGVLSGADMLDVCASFHVNQLTVWRIWKRENGPAAAGPCADICSRKQQTGRKKTYLIQEIERRIKAVPLAKRQTFRALAAATELSTWTLWNYDNGHFSYGDAYREYLLTKVLPAIKSKWVWPEDEAPTDVYVQQDNARPHVSVSDAGGHRFIGGQCNGWAIKIINQPPKSPDLNIFDLGFFNAIQSLQQTNECKTVEDLIRVVRCWFVELRAATLAMTFGTLQRVVKACVEAGESNVFKIPSSKDGADISALDLMHVRLEQVKRMDDLCGLLESCSVDI</sequence>
<evidence type="ECO:0000259" key="1">
    <source>
        <dbReference type="Pfam" id="PF24964"/>
    </source>
</evidence>
<dbReference type="RefSeq" id="XP_009836959.1">
    <property type="nucleotide sequence ID" value="XM_009838657.1"/>
</dbReference>
<dbReference type="EMBL" id="KI913148">
    <property type="protein sequence ID" value="ETV73533.1"/>
    <property type="molecule type" value="Genomic_DNA"/>
</dbReference>
<dbReference type="GO" id="GO:0003676">
    <property type="term" value="F:nucleic acid binding"/>
    <property type="evidence" value="ECO:0007669"/>
    <property type="project" value="InterPro"/>
</dbReference>
<dbReference type="Pfam" id="PF24964">
    <property type="entry name" value="DUF7769"/>
    <property type="match status" value="1"/>
</dbReference>
<dbReference type="Gene3D" id="3.30.420.10">
    <property type="entry name" value="Ribonuclease H-like superfamily/Ribonuclease H"/>
    <property type="match status" value="1"/>
</dbReference>
<protein>
    <recommendedName>
        <fullName evidence="1">DUF7769 domain-containing protein</fullName>
    </recommendedName>
</protein>
<dbReference type="VEuPathDB" id="FungiDB:H257_11658"/>
<gene>
    <name evidence="2" type="ORF">H257_11658</name>
</gene>
<feature type="domain" description="DUF7769" evidence="1">
    <location>
        <begin position="12"/>
        <end position="63"/>
    </location>
</feature>
<reference evidence="2" key="1">
    <citation type="submission" date="2013-12" db="EMBL/GenBank/DDBJ databases">
        <title>The Genome Sequence of Aphanomyces astaci APO3.</title>
        <authorList>
            <consortium name="The Broad Institute Genomics Platform"/>
            <person name="Russ C."/>
            <person name="Tyler B."/>
            <person name="van West P."/>
            <person name="Dieguez-Uribeondo J."/>
            <person name="Young S.K."/>
            <person name="Zeng Q."/>
            <person name="Gargeya S."/>
            <person name="Fitzgerald M."/>
            <person name="Abouelleil A."/>
            <person name="Alvarado L."/>
            <person name="Chapman S.B."/>
            <person name="Gainer-Dewar J."/>
            <person name="Goldberg J."/>
            <person name="Griggs A."/>
            <person name="Gujja S."/>
            <person name="Hansen M."/>
            <person name="Howarth C."/>
            <person name="Imamovic A."/>
            <person name="Ireland A."/>
            <person name="Larimer J."/>
            <person name="McCowan C."/>
            <person name="Murphy C."/>
            <person name="Pearson M."/>
            <person name="Poon T.W."/>
            <person name="Priest M."/>
            <person name="Roberts A."/>
            <person name="Saif S."/>
            <person name="Shea T."/>
            <person name="Sykes S."/>
            <person name="Wortman J."/>
            <person name="Nusbaum C."/>
            <person name="Birren B."/>
        </authorList>
    </citation>
    <scope>NUCLEOTIDE SEQUENCE [LARGE SCALE GENOMIC DNA]</scope>
    <source>
        <strain evidence="2">APO3</strain>
    </source>
</reference>
<proteinExistence type="predicted"/>
<evidence type="ECO:0000313" key="2">
    <source>
        <dbReference type="EMBL" id="ETV73533.1"/>
    </source>
</evidence>
<organism evidence="2">
    <name type="scientific">Aphanomyces astaci</name>
    <name type="common">Crayfish plague agent</name>
    <dbReference type="NCBI Taxonomy" id="112090"/>
    <lineage>
        <taxon>Eukaryota</taxon>
        <taxon>Sar</taxon>
        <taxon>Stramenopiles</taxon>
        <taxon>Oomycota</taxon>
        <taxon>Saprolegniomycetes</taxon>
        <taxon>Saprolegniales</taxon>
        <taxon>Verrucalvaceae</taxon>
        <taxon>Aphanomyces</taxon>
    </lineage>
</organism>
<dbReference type="AlphaFoldDB" id="W4G3L9"/>
<name>W4G3L9_APHAT</name>
<accession>W4G3L9</accession>